<dbReference type="CDD" id="cd22157">
    <property type="entry name" value="F-box_AtFBW1-like"/>
    <property type="match status" value="1"/>
</dbReference>
<dbReference type="GO" id="GO:0005525">
    <property type="term" value="F:GTP binding"/>
    <property type="evidence" value="ECO:0007669"/>
    <property type="project" value="UniProtKB-KW"/>
</dbReference>
<dbReference type="SUPFAM" id="SSF50965">
    <property type="entry name" value="Galactose oxidase, central domain"/>
    <property type="match status" value="1"/>
</dbReference>
<keyword evidence="12" id="KW-1133">Transmembrane helix</keyword>
<feature type="compositionally biased region" description="Basic and acidic residues" evidence="17">
    <location>
        <begin position="577"/>
        <end position="588"/>
    </location>
</feature>
<dbReference type="Pfam" id="PF11886">
    <property type="entry name" value="TOC159_MAD"/>
    <property type="match status" value="1"/>
</dbReference>
<comment type="cofactor">
    <cofactor evidence="1">
        <name>Mg(2+)</name>
        <dbReference type="ChEBI" id="CHEBI:18420"/>
    </cofactor>
</comment>
<dbReference type="InterPro" id="IPR045058">
    <property type="entry name" value="GIMA/IAN/Toc"/>
</dbReference>
<evidence type="ECO:0000256" key="12">
    <source>
        <dbReference type="ARBA" id="ARBA00022989"/>
    </source>
</evidence>
<dbReference type="InterPro" id="IPR024283">
    <property type="entry name" value="TOC159_MAD"/>
</dbReference>
<dbReference type="InterPro" id="IPR011043">
    <property type="entry name" value="Gal_Oxase/kelch_b-propeller"/>
</dbReference>
<sequence>MDSKTEQTNPFYASAQSGKTYASVVAAAAAASAANEGGAVSSAKELDSSSEAVSGGADNLSDAEKEKEKEEKSSLEVGGDGEISGEEDSATPKASSSLPPKPEVVSDEKTIEEDDVGVVEETKKVVEVNEGVEDVANDGEKKLENGSVDVGEKQASTDENPKTESEVKGVEGEDVGSKIDAEVKEVDGTNEEKSEESGKVDVDEKSDHVIEEDLIVDSSAIESVHIDVAKPGVAVVGEVEGSEGIKLDADGETLEVANKFDQIGHDDGSGGFEVESDKAIEEVGEKSTSGADSVSDSSKLESADTSAAEPEVVAVEGGDVPKEVEDTNGSEKGMTYAEVIKAASAVADNGTTEGETVSSGVVDDEDEGVKLTNKGDVVVDSSPLESVHVDVAKPGVVVVGDVEGSELVETDGKIADLHNKFDPVGQVEGDGAELQSDKATEEGGENLTSEGDSIVDSSVVDSVDINVAEPGVVVVGVVKEAEIKDDVIDEVDKTIPSVEEADDLTAAYDGNFELVAAKETSEVAKAELDGPKIDAEEEEALPVSESFDEGSVDAKEDSKPAAESQVEANPNPEVPEVAERDNAEEGGDKIPVADNVSSREFSLEGKEVDEELSGEGVIRDDGTESEEETEEMIFGSSEAAKQFLAELEKASSGIEAHSDEANISNNMSDRIDGQIATDSDEDVDTEDEGEEKMFDSAALAALLKAATGGGSSEGGNFTITSQDGTKLFSMDRPAGLSSSLRPLKPAAAPRANRSNIFSSPSVTTGEESEVILSDEEKQKLEKLQSLRVKFLRLLQRLGQSAEDSIAAQVLYRIALLAGRQTGQLFSLDAARRKAVESEAEGNEDLNFSLNILVLGKAGVGKSATINSILGNQRASIDAFGLSTTSVREISETVDGVKITFIDTPGLKSAAMDQSANAKMLSSVKKVMKKCPPDIVLYVDRLDAQTRDLNNLPLLRTITASLGTSIWKNAIVTLTHAASAPPDGPSGSPLSYDVFVSQCSHIVQQSIGQAVGDLRLMNPSMMNPVALVENHPLCRKNREGVKVLPNGQTWRPQLLLLCYSLKVLSEANSLLKPQEPLDHRKVFGFRVRSPPLPYLLSWLLQSRAHPKLAADQGGDSVDSDIEIDDVSDTEQEDGEDDEYDQLPPFKPLRKTQLAKLSKEQRKAYMEEYDYRVKLLQKKQWREELKRMREMKKNGKKVGESEYGYPGEEEDPENGAPAAVPVPLPDMVLPPSFDSDNSAYRYRFLEPTSQLLTRPVLDTHGWDHDCGYDGVNAEHSLALLTRFPATATVQVTKDKKEFNIHLDSSVSAKHGENGSTMAGFDIQNVGKQLAYVVRGETKFKNLRKNKTTVGGSVTFLGENVAMGVKLEDQISLGKRFVLVGSTGTMRSQGDSAYGANLEVRLKDADFPIGQDQSSLGLSLVKWRGDLALGANLQSQVSIGRNSKIALRAGLNNKMSGQITVRTSSSDQLQIALTAILPIAMSIYKSLRPEGANDKYSIGEQRFQISEAMKLCNLPSEIEEDILSRVPIKSLRQLRATSKGWYHHRLFKDPRFIKRYNDRRPRKYHKEIVLNEFRIQSLSSYVDHRRIDPSKFLLIDPVSNEKVEIAHAFHCDGILLCTNTKDNRFVAWKPFKGQTRWIQPRENGMMSSYRSYALGYDSKELCRSYKILRSLEDQTVEIYEFKSDSWRILDGVSPGGSFESLGVSLKGKAYWISRKGGAKEYSLLEFDFSTEKFQNHYLPFDEADSLGPYVLKEGLNNLALSVVKEDRLCLFYESKTKSKTEIWMSSEIGETASVSWFKYIAEDAAPFFTRHVSFYVDDEFKIAYCFYNHERNVHNFGRCAKLRILGDVPPKNTGPCKHKIFKYLGWHLGTACGPLVFSYIPWSV</sequence>
<dbReference type="EMBL" id="CACVBM020001192">
    <property type="protein sequence ID" value="CAA7038366.1"/>
    <property type="molecule type" value="Genomic_DNA"/>
</dbReference>
<dbReference type="SUPFAM" id="SSF81383">
    <property type="entry name" value="F-box domain"/>
    <property type="match status" value="1"/>
</dbReference>
<evidence type="ECO:0000259" key="19">
    <source>
        <dbReference type="PROSITE" id="PS51720"/>
    </source>
</evidence>
<dbReference type="Pfam" id="PF07734">
    <property type="entry name" value="FBA_1"/>
    <property type="match status" value="1"/>
</dbReference>
<comment type="caution">
    <text evidence="20">The sequence shown here is derived from an EMBL/GenBank/DDBJ whole genome shotgun (WGS) entry which is preliminary data.</text>
</comment>
<keyword evidence="3" id="KW-0150">Chloroplast</keyword>
<evidence type="ECO:0000256" key="1">
    <source>
        <dbReference type="ARBA" id="ARBA00001946"/>
    </source>
</evidence>
<feature type="compositionally biased region" description="Low complexity" evidence="17">
    <location>
        <begin position="26"/>
        <end position="43"/>
    </location>
</feature>
<keyword evidence="21" id="KW-1185">Reference proteome</keyword>
<feature type="compositionally biased region" description="Acidic residues" evidence="17">
    <location>
        <begin position="1126"/>
        <end position="1139"/>
    </location>
</feature>
<feature type="compositionally biased region" description="Low complexity" evidence="17">
    <location>
        <begin position="287"/>
        <end position="297"/>
    </location>
</feature>
<dbReference type="NCBIfam" id="TIGR01640">
    <property type="entry name" value="F_box_assoc_1"/>
    <property type="match status" value="1"/>
</dbReference>
<feature type="compositionally biased region" description="Acidic residues" evidence="17">
    <location>
        <begin position="535"/>
        <end position="551"/>
    </location>
</feature>
<evidence type="ECO:0000256" key="13">
    <source>
        <dbReference type="ARBA" id="ARBA00023134"/>
    </source>
</evidence>
<keyword evidence="11" id="KW-0653">Protein transport</keyword>
<dbReference type="InterPro" id="IPR017451">
    <property type="entry name" value="F-box-assoc_interact_dom"/>
</dbReference>
<dbReference type="GO" id="GO:0046872">
    <property type="term" value="F:metal ion binding"/>
    <property type="evidence" value="ECO:0007669"/>
    <property type="project" value="UniProtKB-KW"/>
</dbReference>
<evidence type="ECO:0000256" key="5">
    <source>
        <dbReference type="ARBA" id="ARBA00022692"/>
    </source>
</evidence>
<keyword evidence="9" id="KW-1002">Plastid outer membrane</keyword>
<dbReference type="InterPro" id="IPR036047">
    <property type="entry name" value="F-box-like_dom_sf"/>
</dbReference>
<reference evidence="20" key="1">
    <citation type="submission" date="2020-01" db="EMBL/GenBank/DDBJ databases">
        <authorList>
            <person name="Mishra B."/>
        </authorList>
    </citation>
    <scope>NUCLEOTIDE SEQUENCE [LARGE SCALE GENOMIC DNA]</scope>
</reference>
<dbReference type="InterPro" id="IPR005690">
    <property type="entry name" value="Toc86_159"/>
</dbReference>
<dbReference type="Pfam" id="PF04548">
    <property type="entry name" value="AIG1"/>
    <property type="match status" value="1"/>
</dbReference>
<evidence type="ECO:0000256" key="15">
    <source>
        <dbReference type="ARBA" id="ARBA00023766"/>
    </source>
</evidence>
<dbReference type="GO" id="GO:0003924">
    <property type="term" value="F:GTPase activity"/>
    <property type="evidence" value="ECO:0007669"/>
    <property type="project" value="InterPro"/>
</dbReference>
<accession>A0A6D2JH07</accession>
<dbReference type="OrthoDB" id="8954335at2759"/>
<proteinExistence type="inferred from homology"/>
<dbReference type="Proteomes" id="UP000467841">
    <property type="component" value="Unassembled WGS sequence"/>
</dbReference>
<dbReference type="GO" id="GO:0009707">
    <property type="term" value="C:chloroplast outer membrane"/>
    <property type="evidence" value="ECO:0007669"/>
    <property type="project" value="UniProtKB-SubCell"/>
</dbReference>
<keyword evidence="7" id="KW-0547">Nucleotide-binding</keyword>
<evidence type="ECO:0000256" key="17">
    <source>
        <dbReference type="SAM" id="MobiDB-lite"/>
    </source>
</evidence>
<dbReference type="PROSITE" id="PS50181">
    <property type="entry name" value="FBOX"/>
    <property type="match status" value="1"/>
</dbReference>
<feature type="compositionally biased region" description="Acidic residues" evidence="17">
    <location>
        <begin position="678"/>
        <end position="689"/>
    </location>
</feature>
<feature type="region of interest" description="Disordered" evidence="17">
    <location>
        <begin position="426"/>
        <end position="452"/>
    </location>
</feature>
<keyword evidence="5" id="KW-0812">Transmembrane</keyword>
<feature type="domain" description="F-box" evidence="18">
    <location>
        <begin position="1505"/>
        <end position="1553"/>
    </location>
</feature>
<dbReference type="InterPro" id="IPR006527">
    <property type="entry name" value="F-box-assoc_dom_typ1"/>
</dbReference>
<dbReference type="InterPro" id="IPR006703">
    <property type="entry name" value="G_AIG1"/>
</dbReference>
<feature type="region of interest" description="Disordered" evidence="17">
    <location>
        <begin position="26"/>
        <end position="206"/>
    </location>
</feature>
<evidence type="ECO:0000256" key="14">
    <source>
        <dbReference type="ARBA" id="ARBA00023136"/>
    </source>
</evidence>
<feature type="region of interest" description="Disordered" evidence="17">
    <location>
        <begin position="281"/>
        <end position="315"/>
    </location>
</feature>
<dbReference type="FunFam" id="3.40.50.300:FF:000413">
    <property type="entry name" value="Translocase of chloroplast 120, chloroplastic"/>
    <property type="match status" value="1"/>
</dbReference>
<evidence type="ECO:0008006" key="22">
    <source>
        <dbReference type="Google" id="ProtNLM"/>
    </source>
</evidence>
<feature type="domain" description="AIG1-type G" evidence="19">
    <location>
        <begin position="846"/>
        <end position="1080"/>
    </location>
</feature>
<name>A0A6D2JH07_9BRAS</name>
<comment type="similarity">
    <text evidence="16">Belongs to the TRAFAC class TrmE-Era-EngA-EngB-Septin-like GTPase superfamily. AIG1/Toc34/Toc159-like paraseptin GTPase family. TOC159 subfamily.</text>
</comment>
<evidence type="ECO:0000256" key="4">
    <source>
        <dbReference type="ARBA" id="ARBA00022640"/>
    </source>
</evidence>
<dbReference type="NCBIfam" id="TIGR00993">
    <property type="entry name" value="3a0901s04IAP86"/>
    <property type="match status" value="1"/>
</dbReference>
<evidence type="ECO:0000256" key="10">
    <source>
        <dbReference type="ARBA" id="ARBA00022842"/>
    </source>
</evidence>
<organism evidence="20 21">
    <name type="scientific">Microthlaspi erraticum</name>
    <dbReference type="NCBI Taxonomy" id="1685480"/>
    <lineage>
        <taxon>Eukaryota</taxon>
        <taxon>Viridiplantae</taxon>
        <taxon>Streptophyta</taxon>
        <taxon>Embryophyta</taxon>
        <taxon>Tracheophyta</taxon>
        <taxon>Spermatophyta</taxon>
        <taxon>Magnoliopsida</taxon>
        <taxon>eudicotyledons</taxon>
        <taxon>Gunneridae</taxon>
        <taxon>Pentapetalae</taxon>
        <taxon>rosids</taxon>
        <taxon>malvids</taxon>
        <taxon>Brassicales</taxon>
        <taxon>Brassicaceae</taxon>
        <taxon>Coluteocarpeae</taxon>
        <taxon>Microthlaspi</taxon>
    </lineage>
</organism>
<feature type="compositionally biased region" description="Basic and acidic residues" evidence="17">
    <location>
        <begin position="138"/>
        <end position="206"/>
    </location>
</feature>
<dbReference type="PANTHER" id="PTHR10903">
    <property type="entry name" value="GTPASE, IMAP FAMILY MEMBER-RELATED"/>
    <property type="match status" value="1"/>
</dbReference>
<dbReference type="SUPFAM" id="SSF52540">
    <property type="entry name" value="P-loop containing nucleoside triphosphate hydrolases"/>
    <property type="match status" value="1"/>
</dbReference>
<dbReference type="InterPro" id="IPR027417">
    <property type="entry name" value="P-loop_NTPase"/>
</dbReference>
<keyword evidence="13" id="KW-0342">GTP-binding</keyword>
<dbReference type="CDD" id="cd01853">
    <property type="entry name" value="Toc34_like"/>
    <property type="match status" value="1"/>
</dbReference>
<feature type="compositionally biased region" description="Basic and acidic residues" evidence="17">
    <location>
        <begin position="62"/>
        <end position="74"/>
    </location>
</feature>
<evidence type="ECO:0000313" key="20">
    <source>
        <dbReference type="EMBL" id="CAA7038366.1"/>
    </source>
</evidence>
<dbReference type="Pfam" id="PF00646">
    <property type="entry name" value="F-box"/>
    <property type="match status" value="1"/>
</dbReference>
<feature type="region of interest" description="Disordered" evidence="17">
    <location>
        <begin position="1126"/>
        <end position="1145"/>
    </location>
</feature>
<dbReference type="PANTHER" id="PTHR10903:SF120">
    <property type="entry name" value="TRANSLOCASE OF CHLOROPLAST 159, CHLOROPLASTIC"/>
    <property type="match status" value="1"/>
</dbReference>
<keyword evidence="2" id="KW-0813">Transport</keyword>
<keyword evidence="10" id="KW-0460">Magnesium</keyword>
<dbReference type="GO" id="GO:0045036">
    <property type="term" value="P:protein targeting to chloroplast"/>
    <property type="evidence" value="ECO:0007669"/>
    <property type="project" value="InterPro"/>
</dbReference>
<dbReference type="InterPro" id="IPR001810">
    <property type="entry name" value="F-box_dom"/>
</dbReference>
<evidence type="ECO:0000256" key="6">
    <source>
        <dbReference type="ARBA" id="ARBA00022723"/>
    </source>
</evidence>
<evidence type="ECO:0000256" key="7">
    <source>
        <dbReference type="ARBA" id="ARBA00022741"/>
    </source>
</evidence>
<dbReference type="Gene3D" id="3.40.50.300">
    <property type="entry name" value="P-loop containing nucleotide triphosphate hydrolases"/>
    <property type="match status" value="1"/>
</dbReference>
<comment type="subcellular location">
    <subcellularLocation>
        <location evidence="15">Plastid</location>
        <location evidence="15">Chloroplast outer membrane</location>
        <topology evidence="15">Single-pass membrane protein</topology>
    </subcellularLocation>
</comment>
<feature type="region of interest" description="Disordered" evidence="17">
    <location>
        <begin position="528"/>
        <end position="689"/>
    </location>
</feature>
<protein>
    <recommendedName>
        <fullName evidence="22">AIG1-type G domain-containing protein</fullName>
    </recommendedName>
</protein>
<evidence type="ECO:0000256" key="9">
    <source>
        <dbReference type="ARBA" id="ARBA00022805"/>
    </source>
</evidence>
<keyword evidence="6" id="KW-0479">Metal-binding</keyword>
<dbReference type="PROSITE" id="PS51720">
    <property type="entry name" value="G_AIG1"/>
    <property type="match status" value="1"/>
</dbReference>
<evidence type="ECO:0000259" key="18">
    <source>
        <dbReference type="PROSITE" id="PS50181"/>
    </source>
</evidence>
<keyword evidence="8" id="KW-0378">Hydrolase</keyword>
<feature type="region of interest" description="Disordered" evidence="17">
    <location>
        <begin position="1195"/>
        <end position="1214"/>
    </location>
</feature>
<keyword evidence="4" id="KW-0934">Plastid</keyword>
<gene>
    <name evidence="20" type="ORF">MERR_LOCUS25601</name>
</gene>
<evidence type="ECO:0000256" key="8">
    <source>
        <dbReference type="ARBA" id="ARBA00022801"/>
    </source>
</evidence>
<evidence type="ECO:0000313" key="21">
    <source>
        <dbReference type="Proteomes" id="UP000467841"/>
    </source>
</evidence>
<evidence type="ECO:0000256" key="11">
    <source>
        <dbReference type="ARBA" id="ARBA00022927"/>
    </source>
</evidence>
<dbReference type="GO" id="GO:0015031">
    <property type="term" value="P:protein transport"/>
    <property type="evidence" value="ECO:0007669"/>
    <property type="project" value="UniProtKB-KW"/>
</dbReference>
<evidence type="ECO:0000256" key="2">
    <source>
        <dbReference type="ARBA" id="ARBA00022448"/>
    </source>
</evidence>
<keyword evidence="14" id="KW-0472">Membrane</keyword>
<evidence type="ECO:0000256" key="3">
    <source>
        <dbReference type="ARBA" id="ARBA00022528"/>
    </source>
</evidence>
<evidence type="ECO:0000256" key="16">
    <source>
        <dbReference type="ARBA" id="ARBA00023775"/>
    </source>
</evidence>